<evidence type="ECO:0000256" key="4">
    <source>
        <dbReference type="ARBA" id="ARBA00022884"/>
    </source>
</evidence>
<protein>
    <recommendedName>
        <fullName evidence="5">Translational regulator CsrA</fullName>
    </recommendedName>
</protein>
<keyword evidence="3 5" id="KW-0810">Translation regulation</keyword>
<comment type="caution">
    <text evidence="6">The sequence shown here is derived from an EMBL/GenBank/DDBJ whole genome shotgun (WGS) entry which is preliminary data.</text>
</comment>
<dbReference type="SUPFAM" id="SSF117130">
    <property type="entry name" value="CsrA-like"/>
    <property type="match status" value="1"/>
</dbReference>
<dbReference type="Gene3D" id="2.60.40.4380">
    <property type="entry name" value="Translational regulator CsrA"/>
    <property type="match status" value="1"/>
</dbReference>
<dbReference type="GO" id="GO:0045947">
    <property type="term" value="P:negative regulation of translational initiation"/>
    <property type="evidence" value="ECO:0007669"/>
    <property type="project" value="UniProtKB-UniRule"/>
</dbReference>
<dbReference type="GO" id="GO:0044781">
    <property type="term" value="P:bacterial-type flagellum organization"/>
    <property type="evidence" value="ECO:0007669"/>
    <property type="project" value="UniProtKB-KW"/>
</dbReference>
<accession>A0A7X2ZDX5</accession>
<dbReference type="GO" id="GO:0006402">
    <property type="term" value="P:mRNA catabolic process"/>
    <property type="evidence" value="ECO:0007669"/>
    <property type="project" value="InterPro"/>
</dbReference>
<sequence>MLVLSRKKGESIMIGDQIELVILGTEGESVRVGIRAPKHIQVYRKEVHLAIKQSNEEASKSAVNLDALSALFKKRDQ</sequence>
<evidence type="ECO:0000313" key="6">
    <source>
        <dbReference type="EMBL" id="MUG72473.1"/>
    </source>
</evidence>
<dbReference type="RefSeq" id="WP_054796311.1">
    <property type="nucleotide sequence ID" value="NZ_JARTHJ010000043.1"/>
</dbReference>
<dbReference type="GO" id="GO:0006109">
    <property type="term" value="P:regulation of carbohydrate metabolic process"/>
    <property type="evidence" value="ECO:0007669"/>
    <property type="project" value="InterPro"/>
</dbReference>
<comment type="similarity">
    <text evidence="5">Belongs to the CsrA/RsmA family.</text>
</comment>
<dbReference type="EMBL" id="WNZX01000015">
    <property type="protein sequence ID" value="MUG72473.1"/>
    <property type="molecule type" value="Genomic_DNA"/>
</dbReference>
<gene>
    <name evidence="5 6" type="primary">csrA</name>
    <name evidence="6" type="ORF">GNP93_17535</name>
</gene>
<dbReference type="AlphaFoldDB" id="A0A7X2ZDX5"/>
<dbReference type="PANTHER" id="PTHR34984">
    <property type="entry name" value="CARBON STORAGE REGULATOR"/>
    <property type="match status" value="1"/>
</dbReference>
<organism evidence="6 7">
    <name type="scientific">Paenibacillus validus</name>
    <dbReference type="NCBI Taxonomy" id="44253"/>
    <lineage>
        <taxon>Bacteria</taxon>
        <taxon>Bacillati</taxon>
        <taxon>Bacillota</taxon>
        <taxon>Bacilli</taxon>
        <taxon>Bacillales</taxon>
        <taxon>Paenibacillaceae</taxon>
        <taxon>Paenibacillus</taxon>
    </lineage>
</organism>
<dbReference type="HAMAP" id="MF_00167">
    <property type="entry name" value="CsrA"/>
    <property type="match status" value="1"/>
</dbReference>
<dbReference type="InterPro" id="IPR003751">
    <property type="entry name" value="CsrA"/>
</dbReference>
<dbReference type="NCBIfam" id="TIGR00202">
    <property type="entry name" value="csrA"/>
    <property type="match status" value="1"/>
</dbReference>
<evidence type="ECO:0000256" key="1">
    <source>
        <dbReference type="ARBA" id="ARBA00022490"/>
    </source>
</evidence>
<comment type="subcellular location">
    <subcellularLocation>
        <location evidence="5">Cytoplasm</location>
    </subcellularLocation>
</comment>
<keyword evidence="4 5" id="KW-0694">RNA-binding</keyword>
<keyword evidence="2 5" id="KW-0678">Repressor</keyword>
<dbReference type="NCBIfam" id="NF002469">
    <property type="entry name" value="PRK01712.1"/>
    <property type="match status" value="1"/>
</dbReference>
<dbReference type="FunFam" id="2.60.40.4380:FF:000002">
    <property type="entry name" value="Translational regulator CsrA"/>
    <property type="match status" value="1"/>
</dbReference>
<reference evidence="6 7" key="1">
    <citation type="submission" date="2019-11" db="EMBL/GenBank/DDBJ databases">
        <title>Draft genome sequences of five Paenibacillus species of dairy origin.</title>
        <authorList>
            <person name="Olajide A.M."/>
            <person name="Chen S."/>
            <person name="Lapointe G."/>
        </authorList>
    </citation>
    <scope>NUCLEOTIDE SEQUENCE [LARGE SCALE GENOMIC DNA]</scope>
    <source>
        <strain evidence="6 7">2CS3</strain>
    </source>
</reference>
<evidence type="ECO:0000256" key="3">
    <source>
        <dbReference type="ARBA" id="ARBA00022845"/>
    </source>
</evidence>
<dbReference type="PANTHER" id="PTHR34984:SF1">
    <property type="entry name" value="CARBON STORAGE REGULATOR"/>
    <property type="match status" value="1"/>
</dbReference>
<dbReference type="GO" id="GO:0048027">
    <property type="term" value="F:mRNA 5'-UTR binding"/>
    <property type="evidence" value="ECO:0007669"/>
    <property type="project" value="UniProtKB-UniRule"/>
</dbReference>
<dbReference type="Pfam" id="PF02599">
    <property type="entry name" value="CsrA"/>
    <property type="match status" value="1"/>
</dbReference>
<dbReference type="InterPro" id="IPR036107">
    <property type="entry name" value="CsrA_sf"/>
</dbReference>
<keyword evidence="1 5" id="KW-0963">Cytoplasm</keyword>
<evidence type="ECO:0000256" key="2">
    <source>
        <dbReference type="ARBA" id="ARBA00022491"/>
    </source>
</evidence>
<proteinExistence type="inferred from homology"/>
<evidence type="ECO:0000256" key="5">
    <source>
        <dbReference type="HAMAP-Rule" id="MF_00167"/>
    </source>
</evidence>
<comment type="subunit">
    <text evidence="5">Homodimer; the beta-strands of each monomer intercalate to form a hydrophobic core, while the alpha-helices form wings that extend away from the core.</text>
</comment>
<evidence type="ECO:0000313" key="7">
    <source>
        <dbReference type="Proteomes" id="UP000450917"/>
    </source>
</evidence>
<keyword evidence="5" id="KW-1005">Bacterial flagellum biogenesis</keyword>
<keyword evidence="7" id="KW-1185">Reference proteome</keyword>
<dbReference type="GO" id="GO:1902208">
    <property type="term" value="P:regulation of bacterial-type flagellum assembly"/>
    <property type="evidence" value="ECO:0007669"/>
    <property type="project" value="UniProtKB-UniRule"/>
</dbReference>
<dbReference type="Proteomes" id="UP000450917">
    <property type="component" value="Unassembled WGS sequence"/>
</dbReference>
<dbReference type="GO" id="GO:0005829">
    <property type="term" value="C:cytosol"/>
    <property type="evidence" value="ECO:0007669"/>
    <property type="project" value="TreeGrafter"/>
</dbReference>
<comment type="function">
    <text evidence="5">A translational regulator that binds mRNA to regulate translation initiation and/or mRNA stability. Usually binds in the 5'-UTR at or near the Shine-Dalgarno sequence preventing ribosome-binding, thus repressing translation. Its main target seems to be the major flagellin gene, while its function is anatagonized by FliW.</text>
</comment>
<name>A0A7X2ZDX5_9BACL</name>